<evidence type="ECO:0000313" key="3">
    <source>
        <dbReference type="Proteomes" id="UP000271889"/>
    </source>
</evidence>
<evidence type="ECO:0000256" key="1">
    <source>
        <dbReference type="SAM" id="MobiDB-lite"/>
    </source>
</evidence>
<gene>
    <name evidence="2" type="ORF">CGOC_LOCUS8380</name>
</gene>
<dbReference type="Proteomes" id="UP000271889">
    <property type="component" value="Unassembled WGS sequence"/>
</dbReference>
<reference evidence="2 3" key="1">
    <citation type="submission" date="2018-11" db="EMBL/GenBank/DDBJ databases">
        <authorList>
            <consortium name="Pathogen Informatics"/>
        </authorList>
    </citation>
    <scope>NUCLEOTIDE SEQUENCE [LARGE SCALE GENOMIC DNA]</scope>
</reference>
<organism evidence="2 3">
    <name type="scientific">Cylicostephanus goldi</name>
    <name type="common">Nematode worm</name>
    <dbReference type="NCBI Taxonomy" id="71465"/>
    <lineage>
        <taxon>Eukaryota</taxon>
        <taxon>Metazoa</taxon>
        <taxon>Ecdysozoa</taxon>
        <taxon>Nematoda</taxon>
        <taxon>Chromadorea</taxon>
        <taxon>Rhabditida</taxon>
        <taxon>Rhabditina</taxon>
        <taxon>Rhabditomorpha</taxon>
        <taxon>Strongyloidea</taxon>
        <taxon>Strongylidae</taxon>
        <taxon>Cylicostephanus</taxon>
    </lineage>
</organism>
<keyword evidence="3" id="KW-1185">Reference proteome</keyword>
<sequence length="82" mass="9431">MRQAENRKGRIIGYKSTQKWQSANELPILGTDNLREKCPRNQKFLQRLGNGPYVKAKPKGCISHNKQKKIPIGQQDDFGDYT</sequence>
<dbReference type="OrthoDB" id="5911931at2759"/>
<accession>A0A3P6TIK1</accession>
<dbReference type="AlphaFoldDB" id="A0A3P6TIK1"/>
<feature type="region of interest" description="Disordered" evidence="1">
    <location>
        <begin position="57"/>
        <end position="82"/>
    </location>
</feature>
<name>A0A3P6TIK1_CYLGO</name>
<protein>
    <submittedName>
        <fullName evidence="2">Uncharacterized protein</fullName>
    </submittedName>
</protein>
<evidence type="ECO:0000313" key="2">
    <source>
        <dbReference type="EMBL" id="VDK84977.1"/>
    </source>
</evidence>
<dbReference type="EMBL" id="UYRV01030648">
    <property type="protein sequence ID" value="VDK84977.1"/>
    <property type="molecule type" value="Genomic_DNA"/>
</dbReference>
<proteinExistence type="predicted"/>